<dbReference type="AlphaFoldDB" id="G4TEN6"/>
<accession>G4TEN6</accession>
<dbReference type="OrthoDB" id="3351939at2759"/>
<dbReference type="Pfam" id="PF12937">
    <property type="entry name" value="F-box-like"/>
    <property type="match status" value="1"/>
</dbReference>
<dbReference type="Proteomes" id="UP000007148">
    <property type="component" value="Unassembled WGS sequence"/>
</dbReference>
<dbReference type="EMBL" id="CAFZ01000063">
    <property type="protein sequence ID" value="CCA69772.1"/>
    <property type="molecule type" value="Genomic_DNA"/>
</dbReference>
<reference evidence="2 3" key="1">
    <citation type="journal article" date="2011" name="PLoS Pathog.">
        <title>Endophytic Life Strategies Decoded by Genome and Transcriptome Analyses of the Mutualistic Root Symbiont Piriformospora indica.</title>
        <authorList>
            <person name="Zuccaro A."/>
            <person name="Lahrmann U."/>
            <person name="Guldener U."/>
            <person name="Langen G."/>
            <person name="Pfiffi S."/>
            <person name="Biedenkopf D."/>
            <person name="Wong P."/>
            <person name="Samans B."/>
            <person name="Grimm C."/>
            <person name="Basiewicz M."/>
            <person name="Murat C."/>
            <person name="Martin F."/>
            <person name="Kogel K.H."/>
        </authorList>
    </citation>
    <scope>NUCLEOTIDE SEQUENCE [LARGE SCALE GENOMIC DNA]</scope>
    <source>
        <strain evidence="2 3">DSM 11827</strain>
    </source>
</reference>
<name>G4TEN6_SERID</name>
<dbReference type="Gene3D" id="1.20.1280.50">
    <property type="match status" value="1"/>
</dbReference>
<keyword evidence="3" id="KW-1185">Reference proteome</keyword>
<comment type="caution">
    <text evidence="2">The sequence shown here is derived from an EMBL/GenBank/DDBJ whole genome shotgun (WGS) entry which is preliminary data.</text>
</comment>
<dbReference type="SMART" id="SM00256">
    <property type="entry name" value="FBOX"/>
    <property type="match status" value="1"/>
</dbReference>
<evidence type="ECO:0000313" key="3">
    <source>
        <dbReference type="Proteomes" id="UP000007148"/>
    </source>
</evidence>
<dbReference type="InterPro" id="IPR036047">
    <property type="entry name" value="F-box-like_dom_sf"/>
</dbReference>
<dbReference type="SUPFAM" id="SSF81383">
    <property type="entry name" value="F-box domain"/>
    <property type="match status" value="1"/>
</dbReference>
<dbReference type="PROSITE" id="PS50181">
    <property type="entry name" value="FBOX"/>
    <property type="match status" value="1"/>
</dbReference>
<dbReference type="STRING" id="1109443.G4TEN6"/>
<evidence type="ECO:0000259" key="1">
    <source>
        <dbReference type="PROSITE" id="PS50181"/>
    </source>
</evidence>
<evidence type="ECO:0000313" key="2">
    <source>
        <dbReference type="EMBL" id="CCA69772.1"/>
    </source>
</evidence>
<feature type="domain" description="F-box" evidence="1">
    <location>
        <begin position="26"/>
        <end position="73"/>
    </location>
</feature>
<sequence length="739" mass="83652">MDEQTRLIKQAMSSLLSGIGNDRNWFAPISMLMDDILIEIWMLLPLRDRISAAQVCQRWRVVALDTKSLWTEINIEVFSSRKITALLERSGHSPLTITAGNKKLDKWCLNNMVPPYPTPRPSGLFGQPPMPPPGQMRPPVDRTNLKAYFFHQFTFDKIIGRAERLEAAVGVDKSHYVTYRTLKTPMPYLKSLVLREDTRVNPWGAGSISANQEKYRKYREMPDIFFGGVTPQLREVSFTLIHAPWNDPIYRDLTRLKLSTTRTRAKPSEMLRLLANCPQLVYLGIHETMSPIVQNHLPNLGETPIYLDPTEEMDMVFLNHLKRFNLEESDAAVFPKLMSRIRAPVLENPMLLIPDTSCLMDYRDGGKPYEALRLSFSQTTGLQITGNHGQLNVSGVGNRRAKSPRFAREDGWSVCCRPRTRVIPTLPAYANGNTTNAAWNPVAQLHPSSGINPLCDLLQFLHVMERTGVVYSQIEKLSIAGTMDGTVYRSVFSRCFNLKALVVSTAGGLNVLKEYMQDRHCPSLAWLHLERYSEPANELADWLELRKQSGHPLRRVIVSVHTILHPPNGNANWNFAPVAQESSTLDAETKRRIEAALEPGLPGRTQRFEWRTARPFISPNIYDLASQWDEEEEERAEFEKMATQVGLTGESMRSVLDLTTRGGEAMDIVDEYPTPTLLPLNTDVSEEEGIHTSIGSPVSPETPIPPLNLGNMMPMYGQTMTDFDEDEEWDFGFGPSMWL</sequence>
<dbReference type="HOGENOM" id="CLU_375568_0_0_1"/>
<dbReference type="InterPro" id="IPR001810">
    <property type="entry name" value="F-box_dom"/>
</dbReference>
<protein>
    <recommendedName>
        <fullName evidence="1">F-box domain-containing protein</fullName>
    </recommendedName>
</protein>
<organism evidence="2 3">
    <name type="scientific">Serendipita indica (strain DSM 11827)</name>
    <name type="common">Root endophyte fungus</name>
    <name type="synonym">Piriformospora indica</name>
    <dbReference type="NCBI Taxonomy" id="1109443"/>
    <lineage>
        <taxon>Eukaryota</taxon>
        <taxon>Fungi</taxon>
        <taxon>Dikarya</taxon>
        <taxon>Basidiomycota</taxon>
        <taxon>Agaricomycotina</taxon>
        <taxon>Agaricomycetes</taxon>
        <taxon>Sebacinales</taxon>
        <taxon>Serendipitaceae</taxon>
        <taxon>Serendipita</taxon>
    </lineage>
</organism>
<proteinExistence type="predicted"/>
<gene>
    <name evidence="2" type="ORF">PIIN_03713</name>
</gene>
<dbReference type="InParanoid" id="G4TEN6"/>